<sequence length="74" mass="8657">MFDDEEDKIKKLEDLISKTNVLINKSANLGVFVQEMQIIFFITEMCLKYKKKPKDIIKLMAEVKEELDYAGDIL</sequence>
<accession>A0A7C4JR15</accession>
<comment type="caution">
    <text evidence="1">The sequence shown here is derived from an EMBL/GenBank/DDBJ whole genome shotgun (WGS) entry which is preliminary data.</text>
</comment>
<dbReference type="EMBL" id="DSZN01000091">
    <property type="protein sequence ID" value="HGQ85749.1"/>
    <property type="molecule type" value="Genomic_DNA"/>
</dbReference>
<proteinExistence type="predicted"/>
<gene>
    <name evidence="1" type="ORF">ENT66_05315</name>
</gene>
<reference evidence="1" key="1">
    <citation type="journal article" date="2020" name="mSystems">
        <title>Genome- and Community-Level Interaction Insights into Carbon Utilization and Element Cycling Functions of Hydrothermarchaeota in Hydrothermal Sediment.</title>
        <authorList>
            <person name="Zhou Z."/>
            <person name="Liu Y."/>
            <person name="Xu W."/>
            <person name="Pan J."/>
            <person name="Luo Z.H."/>
            <person name="Li M."/>
        </authorList>
    </citation>
    <scope>NUCLEOTIDE SEQUENCE [LARGE SCALE GENOMIC DNA]</scope>
    <source>
        <strain evidence="1">SpSt-6</strain>
    </source>
</reference>
<evidence type="ECO:0000313" key="1">
    <source>
        <dbReference type="EMBL" id="HGQ85749.1"/>
    </source>
</evidence>
<protein>
    <submittedName>
        <fullName evidence="1">Uncharacterized protein</fullName>
    </submittedName>
</protein>
<dbReference type="AlphaFoldDB" id="A0A7C4JR15"/>
<organism evidence="1">
    <name type="scientific">Thermodesulfobacterium geofontis</name>
    <dbReference type="NCBI Taxonomy" id="1295609"/>
    <lineage>
        <taxon>Bacteria</taxon>
        <taxon>Pseudomonadati</taxon>
        <taxon>Thermodesulfobacteriota</taxon>
        <taxon>Thermodesulfobacteria</taxon>
        <taxon>Thermodesulfobacteriales</taxon>
        <taxon>Thermodesulfobacteriaceae</taxon>
        <taxon>Thermodesulfobacterium</taxon>
    </lineage>
</organism>
<name>A0A7C4JR15_9BACT</name>